<sequence>MEFKPAKSRSLVLRRGLEMPPPQYGSVFALRSERTSSQCSKRNRPQQQAECEEMLIQAETWMTSLEKSGLPGKYKAWGIPTWGASQTALATARLPISTVCSIGLYSTGSKLQLPVTSMVEEFAKTCQAMMLLDSQDARVCQADIEVRTGREWSGSRALREAEDRLHHANIVRVSSPGQVRPGLLHQGKLGQGQLQGEVWHGAEGGPQGRVGKMTCQGCSHEQAGQLDKVGECARKGTDLAEHLEHGRTPDQVSAVFHV</sequence>
<accession>A0AA47NUB6</accession>
<reference evidence="1" key="1">
    <citation type="journal article" date="2023" name="Front. Mar. Sci.">
        <title>A new Merluccius polli reference genome to investigate the effects of global change in West African waters.</title>
        <authorList>
            <person name="Mateo J.L."/>
            <person name="Blanco-Fernandez C."/>
            <person name="Garcia-Vazquez E."/>
            <person name="Machado-Schiaffino G."/>
        </authorList>
    </citation>
    <scope>NUCLEOTIDE SEQUENCE</scope>
    <source>
        <strain evidence="1">C29</strain>
        <tissue evidence="1">Fin</tissue>
    </source>
</reference>
<evidence type="ECO:0000313" key="2">
    <source>
        <dbReference type="Proteomes" id="UP001174136"/>
    </source>
</evidence>
<evidence type="ECO:0000313" key="1">
    <source>
        <dbReference type="EMBL" id="KAK0138856.1"/>
    </source>
</evidence>
<name>A0AA47NUB6_MERPO</name>
<organism evidence="1 2">
    <name type="scientific">Merluccius polli</name>
    <name type="common">Benguela hake</name>
    <name type="synonym">Merluccius cadenati</name>
    <dbReference type="NCBI Taxonomy" id="89951"/>
    <lineage>
        <taxon>Eukaryota</taxon>
        <taxon>Metazoa</taxon>
        <taxon>Chordata</taxon>
        <taxon>Craniata</taxon>
        <taxon>Vertebrata</taxon>
        <taxon>Euteleostomi</taxon>
        <taxon>Actinopterygii</taxon>
        <taxon>Neopterygii</taxon>
        <taxon>Teleostei</taxon>
        <taxon>Neoteleostei</taxon>
        <taxon>Acanthomorphata</taxon>
        <taxon>Zeiogadaria</taxon>
        <taxon>Gadariae</taxon>
        <taxon>Gadiformes</taxon>
        <taxon>Gadoidei</taxon>
        <taxon>Merlucciidae</taxon>
        <taxon>Merluccius</taxon>
    </lineage>
</organism>
<dbReference type="AlphaFoldDB" id="A0AA47NUB6"/>
<protein>
    <submittedName>
        <fullName evidence="1">Uncharacterized protein</fullName>
    </submittedName>
</protein>
<keyword evidence="2" id="KW-1185">Reference proteome</keyword>
<gene>
    <name evidence="1" type="ORF">N1851_024592</name>
</gene>
<dbReference type="EMBL" id="JAOPHQ010004566">
    <property type="protein sequence ID" value="KAK0138856.1"/>
    <property type="molecule type" value="Genomic_DNA"/>
</dbReference>
<dbReference type="Proteomes" id="UP001174136">
    <property type="component" value="Unassembled WGS sequence"/>
</dbReference>
<comment type="caution">
    <text evidence="1">The sequence shown here is derived from an EMBL/GenBank/DDBJ whole genome shotgun (WGS) entry which is preliminary data.</text>
</comment>
<proteinExistence type="predicted"/>